<proteinExistence type="predicted"/>
<dbReference type="EMBL" id="JAFBCF010000001">
    <property type="protein sequence ID" value="MBM7799957.1"/>
    <property type="molecule type" value="Genomic_DNA"/>
</dbReference>
<evidence type="ECO:0000313" key="1">
    <source>
        <dbReference type="EMBL" id="MBM7799957.1"/>
    </source>
</evidence>
<reference evidence="1 2" key="1">
    <citation type="submission" date="2021-01" db="EMBL/GenBank/DDBJ databases">
        <title>Sequencing the genomes of 1000 actinobacteria strains.</title>
        <authorList>
            <person name="Klenk H.-P."/>
        </authorList>
    </citation>
    <scope>NUCLEOTIDE SEQUENCE [LARGE SCALE GENOMIC DNA]</scope>
    <source>
        <strain evidence="1 2">DSM 18662</strain>
    </source>
</reference>
<dbReference type="Proteomes" id="UP000704762">
    <property type="component" value="Unassembled WGS sequence"/>
</dbReference>
<sequence>MNDPKPFQYAVLRAVPRVERGEYVNVGVIIYCQADEFLAAALDINERRLLALAPDADLDAIRTSAESVVRGCHEPVGSARENTGLATRFGILTAPRSTVVQPSPVHAGVTRDPERTLAELLTRLVH</sequence>
<accession>A0ABS2RN88</accession>
<protein>
    <recommendedName>
        <fullName evidence="3">DUF3037 domain-containing protein</fullName>
    </recommendedName>
</protein>
<evidence type="ECO:0000313" key="2">
    <source>
        <dbReference type="Proteomes" id="UP000704762"/>
    </source>
</evidence>
<evidence type="ECO:0008006" key="3">
    <source>
        <dbReference type="Google" id="ProtNLM"/>
    </source>
</evidence>
<keyword evidence="2" id="KW-1185">Reference proteome</keyword>
<comment type="caution">
    <text evidence="1">The sequence shown here is derived from an EMBL/GenBank/DDBJ whole genome shotgun (WGS) entry which is preliminary data.</text>
</comment>
<dbReference type="RefSeq" id="WP_204919033.1">
    <property type="nucleotide sequence ID" value="NZ_BAAAQP010000003.1"/>
</dbReference>
<dbReference type="Pfam" id="PF11236">
    <property type="entry name" value="DUF3037"/>
    <property type="match status" value="1"/>
</dbReference>
<name>A0ABS2RN88_9ACTN</name>
<gene>
    <name evidence="1" type="ORF">JOE57_002878</name>
</gene>
<dbReference type="InterPro" id="IPR021398">
    <property type="entry name" value="DUF3037"/>
</dbReference>
<organism evidence="1 2">
    <name type="scientific">Microlunatus panaciterrae</name>
    <dbReference type="NCBI Taxonomy" id="400768"/>
    <lineage>
        <taxon>Bacteria</taxon>
        <taxon>Bacillati</taxon>
        <taxon>Actinomycetota</taxon>
        <taxon>Actinomycetes</taxon>
        <taxon>Propionibacteriales</taxon>
        <taxon>Propionibacteriaceae</taxon>
        <taxon>Microlunatus</taxon>
    </lineage>
</organism>